<evidence type="ECO:0000313" key="2">
    <source>
        <dbReference type="Proteomes" id="UP001079430"/>
    </source>
</evidence>
<reference evidence="1" key="1">
    <citation type="submission" date="2022-10" db="EMBL/GenBank/DDBJ databases">
        <title>Whole genome sequencing of three plant growth promoting bacteria isolated from Vachellia tortilis subsp. raddiana in Morocco.</title>
        <authorList>
            <person name="Hnini M."/>
            <person name="Zouagui R."/>
            <person name="Zouagui H."/>
            <person name="Chemao Elfihri M.-W."/>
            <person name="Ibrahimi A."/>
            <person name="Sbabou L."/>
            <person name="Aurag J."/>
        </authorList>
    </citation>
    <scope>NUCLEOTIDE SEQUENCE</scope>
    <source>
        <strain evidence="1">LMR678</strain>
    </source>
</reference>
<dbReference type="InterPro" id="IPR027417">
    <property type="entry name" value="P-loop_NTPase"/>
</dbReference>
<protein>
    <submittedName>
        <fullName evidence="1">AAA family ATPase</fullName>
    </submittedName>
</protein>
<dbReference type="EMBL" id="JAPVOI010000004">
    <property type="protein sequence ID" value="MCZ4092436.1"/>
    <property type="molecule type" value="Genomic_DNA"/>
</dbReference>
<comment type="caution">
    <text evidence="1">The sequence shown here is derived from an EMBL/GenBank/DDBJ whole genome shotgun (WGS) entry which is preliminary data.</text>
</comment>
<dbReference type="Pfam" id="PF13238">
    <property type="entry name" value="AAA_18"/>
    <property type="match status" value="1"/>
</dbReference>
<name>A0ABT4KKE0_9HYPH</name>
<dbReference type="Proteomes" id="UP001079430">
    <property type="component" value="Unassembled WGS sequence"/>
</dbReference>
<accession>A0ABT4KKE0</accession>
<organism evidence="1 2">
    <name type="scientific">Sinorhizobium psoraleae</name>
    <dbReference type="NCBI Taxonomy" id="520838"/>
    <lineage>
        <taxon>Bacteria</taxon>
        <taxon>Pseudomonadati</taxon>
        <taxon>Pseudomonadota</taxon>
        <taxon>Alphaproteobacteria</taxon>
        <taxon>Hyphomicrobiales</taxon>
        <taxon>Rhizobiaceae</taxon>
        <taxon>Sinorhizobium/Ensifer group</taxon>
        <taxon>Sinorhizobium</taxon>
    </lineage>
</organism>
<sequence>MIIHLNGWPGVGKLTIARHVAERLDGRLLDNHAIYNPAFSLADFRSPEFYALVRSVRDAAFQRVAEISPTVPVIMTNAYGRSEWAQENWRIIRDLANRRGSRFFAVTITCSAEEHLKRIASEDRKPLGKLTDRRELPAVLGPLMEDGAEHLLRLDTTDIAPEQSAAMICDWIQEVLSSPGCFGSVT</sequence>
<gene>
    <name evidence="1" type="ORF">O3W52_20895</name>
</gene>
<proteinExistence type="predicted"/>
<dbReference type="Gene3D" id="3.40.50.300">
    <property type="entry name" value="P-loop containing nucleotide triphosphate hydrolases"/>
    <property type="match status" value="1"/>
</dbReference>
<evidence type="ECO:0000313" key="1">
    <source>
        <dbReference type="EMBL" id="MCZ4092436.1"/>
    </source>
</evidence>
<keyword evidence="2" id="KW-1185">Reference proteome</keyword>
<dbReference type="SUPFAM" id="SSF52540">
    <property type="entry name" value="P-loop containing nucleoside triphosphate hydrolases"/>
    <property type="match status" value="1"/>
</dbReference>
<dbReference type="RefSeq" id="WP_269282821.1">
    <property type="nucleotide sequence ID" value="NZ_JAPVOI010000004.1"/>
</dbReference>